<reference evidence="2" key="1">
    <citation type="journal article" date="2013" name="Genome Biol. Evol.">
        <title>Punctuated emergences of genetic and phenotypic innovations in eumetazoan, bilaterian, euteleostome, and hominidae ancestors.</title>
        <authorList>
            <person name="Wenger Y."/>
            <person name="Galliot B."/>
        </authorList>
    </citation>
    <scope>NUCLEOTIDE SEQUENCE</scope>
    <source>
        <tissue evidence="2">Whole animals</tissue>
    </source>
</reference>
<gene>
    <name evidence="2" type="primary">DCTPP1</name>
</gene>
<accession>T2M4V4</accession>
<organism evidence="2">
    <name type="scientific">Hydra vulgaris</name>
    <name type="common">Hydra</name>
    <name type="synonym">Hydra attenuata</name>
    <dbReference type="NCBI Taxonomy" id="6087"/>
    <lineage>
        <taxon>Eukaryota</taxon>
        <taxon>Metazoa</taxon>
        <taxon>Cnidaria</taxon>
        <taxon>Hydrozoa</taxon>
        <taxon>Hydroidolina</taxon>
        <taxon>Anthoathecata</taxon>
        <taxon>Aplanulata</taxon>
        <taxon>Hydridae</taxon>
        <taxon>Hydra</taxon>
    </lineage>
</organism>
<feature type="domain" description="NTP pyrophosphohydrolase MazG-like" evidence="1">
    <location>
        <begin position="35"/>
        <end position="97"/>
    </location>
</feature>
<dbReference type="InterPro" id="IPR052555">
    <property type="entry name" value="dCTP_Pyrophosphatase"/>
</dbReference>
<dbReference type="PANTHER" id="PTHR46523:SF1">
    <property type="entry name" value="DCTP PYROPHOSPHATASE 1"/>
    <property type="match status" value="1"/>
</dbReference>
<evidence type="ECO:0000259" key="1">
    <source>
        <dbReference type="Pfam" id="PF03819"/>
    </source>
</evidence>
<dbReference type="Gene3D" id="1.10.287.1080">
    <property type="entry name" value="MazG-like"/>
    <property type="match status" value="2"/>
</dbReference>
<dbReference type="GO" id="GO:0042262">
    <property type="term" value="P:DNA protection"/>
    <property type="evidence" value="ECO:0007669"/>
    <property type="project" value="TreeGrafter"/>
</dbReference>
<dbReference type="Pfam" id="PF03819">
    <property type="entry name" value="MazG"/>
    <property type="match status" value="1"/>
</dbReference>
<dbReference type="CDD" id="cd11537">
    <property type="entry name" value="NTP-PPase_RS21-C6_like"/>
    <property type="match status" value="1"/>
</dbReference>
<dbReference type="EMBL" id="HAAD01001096">
    <property type="protein sequence ID" value="CDG67328.1"/>
    <property type="molecule type" value="mRNA"/>
</dbReference>
<dbReference type="GO" id="GO:0005829">
    <property type="term" value="C:cytosol"/>
    <property type="evidence" value="ECO:0007669"/>
    <property type="project" value="TreeGrafter"/>
</dbReference>
<dbReference type="KEGG" id="hmg:100201866"/>
<evidence type="ECO:0000313" key="2">
    <source>
        <dbReference type="EMBL" id="CDG67328.1"/>
    </source>
</evidence>
<dbReference type="GO" id="GO:0006253">
    <property type="term" value="P:dCTP catabolic process"/>
    <property type="evidence" value="ECO:0007669"/>
    <property type="project" value="TreeGrafter"/>
</dbReference>
<dbReference type="GO" id="GO:0047840">
    <property type="term" value="F:dCTP diphosphatase activity"/>
    <property type="evidence" value="ECO:0007669"/>
    <property type="project" value="TreeGrafter"/>
</dbReference>
<dbReference type="AlphaFoldDB" id="T2M4V4"/>
<name>T2M4V4_HYDVU</name>
<dbReference type="SUPFAM" id="SSF101386">
    <property type="entry name" value="all-alpha NTP pyrophosphatases"/>
    <property type="match status" value="2"/>
</dbReference>
<dbReference type="OrthoDB" id="411123at2759"/>
<dbReference type="InterPro" id="IPR025984">
    <property type="entry name" value="DCTPP"/>
</dbReference>
<protein>
    <submittedName>
        <fullName evidence="2">dCTP pyrophosphatase 1</fullName>
    </submittedName>
</protein>
<proteinExistence type="evidence at transcript level"/>
<dbReference type="OMA" id="KEYIVIM"/>
<dbReference type="PANTHER" id="PTHR46523">
    <property type="entry name" value="DCTP PYROPHOSPHATASE 1"/>
    <property type="match status" value="1"/>
</dbReference>
<dbReference type="InterPro" id="IPR004518">
    <property type="entry name" value="MazG-like_dom"/>
</dbReference>
<sequence length="245" mass="27796">MNENEFVFSEEPTLEILRQMMESFVSERNWNQFHTPRNLILALVGEVGELSELFQWKGDEESISNWPVTEQIHLGEELSDVLLYLIRLADICNVDLSNAAGYLLKISNIINSENESDYVDKVSTAKVFSAHPNLEDIRKMSNSKALNHSPRNLVFSIVGAVGKISELSGWKSDGEILRASQKDRITFAEKLTVLLLHLVQLAEKCNIDLPKVAIRKYNLNVEKYPVGLVKGSSKKYNEYSNKSSY</sequence>